<comment type="caution">
    <text evidence="2">The sequence shown here is derived from an EMBL/GenBank/DDBJ whole genome shotgun (WGS) entry which is preliminary data.</text>
</comment>
<evidence type="ECO:0000313" key="2">
    <source>
        <dbReference type="EMBL" id="KAB2952870.1"/>
    </source>
</evidence>
<feature type="region of interest" description="Disordered" evidence="1">
    <location>
        <begin position="68"/>
        <end position="106"/>
    </location>
</feature>
<sequence length="163" mass="18867">MDWWMTPAYRPMMCDHLRNMIGETMRAEVRHPGGMRTYTGRLVSVGDDFIELEMDDVADDRPRAYDVEASAVESEPEQIYPMESGEYDDTTGSVGQMGLTPLDERSYGSVESYGQEDTVEGQQFYGAGPFSRLLVPLALLSTLYTFPRRRPYPRPRRPRRYYW</sequence>
<evidence type="ECO:0000256" key="1">
    <source>
        <dbReference type="SAM" id="MobiDB-lite"/>
    </source>
</evidence>
<dbReference type="EMBL" id="WBXO01000004">
    <property type="protein sequence ID" value="KAB2952870.1"/>
    <property type="molecule type" value="Genomic_DNA"/>
</dbReference>
<name>A0A6I0EX67_9FIRM</name>
<dbReference type="OrthoDB" id="2088420at2"/>
<organism evidence="2 3">
    <name type="scientific">Heliorestis acidaminivorans</name>
    <dbReference type="NCBI Taxonomy" id="553427"/>
    <lineage>
        <taxon>Bacteria</taxon>
        <taxon>Bacillati</taxon>
        <taxon>Bacillota</taxon>
        <taxon>Clostridia</taxon>
        <taxon>Eubacteriales</taxon>
        <taxon>Heliobacteriaceae</taxon>
        <taxon>Heliorestis</taxon>
    </lineage>
</organism>
<dbReference type="AlphaFoldDB" id="A0A6I0EX67"/>
<gene>
    <name evidence="2" type="ORF">F9B85_06200</name>
</gene>
<proteinExistence type="predicted"/>
<protein>
    <submittedName>
        <fullName evidence="2">Uncharacterized protein</fullName>
    </submittedName>
</protein>
<reference evidence="2 3" key="1">
    <citation type="submission" date="2019-10" db="EMBL/GenBank/DDBJ databases">
        <title>Whole-genome sequence of the extremophile Heliorestis acidaminivorans DSM 24790.</title>
        <authorList>
            <person name="Kyndt J.A."/>
            <person name="Meyer T.E."/>
        </authorList>
    </citation>
    <scope>NUCLEOTIDE SEQUENCE [LARGE SCALE GENOMIC DNA]</scope>
    <source>
        <strain evidence="2 3">DSM 24790</strain>
    </source>
</reference>
<keyword evidence="3" id="KW-1185">Reference proteome</keyword>
<dbReference type="RefSeq" id="WP_151619529.1">
    <property type="nucleotide sequence ID" value="NZ_WBXO01000004.1"/>
</dbReference>
<dbReference type="Proteomes" id="UP000468766">
    <property type="component" value="Unassembled WGS sequence"/>
</dbReference>
<accession>A0A6I0EX67</accession>
<evidence type="ECO:0000313" key="3">
    <source>
        <dbReference type="Proteomes" id="UP000468766"/>
    </source>
</evidence>